<evidence type="ECO:0000313" key="2">
    <source>
        <dbReference type="EMBL" id="KAJ7047354.1"/>
    </source>
</evidence>
<sequence length="127" mass="13953">MPMLLLPTVRVPVSRPPAPSTHHRTRSKLARPNGSAVDITAPLPRPWSATDVANDWIGLPLRFDIVTDRLELEGYQIYAVEKWIVERDRPVTVLTVYTGDPAHKITVTALAPAASLRASLVPACNIN</sequence>
<dbReference type="PANTHER" id="PTHR31011:SF2">
    <property type="entry name" value="PROTEIN STB2-RELATED"/>
    <property type="match status" value="1"/>
</dbReference>
<dbReference type="InterPro" id="IPR059025">
    <property type="entry name" value="STB6_N"/>
</dbReference>
<keyword evidence="3" id="KW-1185">Reference proteome</keyword>
<dbReference type="Pfam" id="PF25995">
    <property type="entry name" value="STB6_N"/>
    <property type="match status" value="1"/>
</dbReference>
<evidence type="ECO:0000259" key="1">
    <source>
        <dbReference type="Pfam" id="PF25995"/>
    </source>
</evidence>
<gene>
    <name evidence="2" type="ORF">C8F04DRAFT_1171989</name>
</gene>
<accession>A0AAD6TJ81</accession>
<reference evidence="2" key="1">
    <citation type="submission" date="2023-03" db="EMBL/GenBank/DDBJ databases">
        <title>Massive genome expansion in bonnet fungi (Mycena s.s.) driven by repeated elements and novel gene families across ecological guilds.</title>
        <authorList>
            <consortium name="Lawrence Berkeley National Laboratory"/>
            <person name="Harder C.B."/>
            <person name="Miyauchi S."/>
            <person name="Viragh M."/>
            <person name="Kuo A."/>
            <person name="Thoen E."/>
            <person name="Andreopoulos B."/>
            <person name="Lu D."/>
            <person name="Skrede I."/>
            <person name="Drula E."/>
            <person name="Henrissat B."/>
            <person name="Morin E."/>
            <person name="Kohler A."/>
            <person name="Barry K."/>
            <person name="LaButti K."/>
            <person name="Morin E."/>
            <person name="Salamov A."/>
            <person name="Lipzen A."/>
            <person name="Mereny Z."/>
            <person name="Hegedus B."/>
            <person name="Baldrian P."/>
            <person name="Stursova M."/>
            <person name="Weitz H."/>
            <person name="Taylor A."/>
            <person name="Grigoriev I.V."/>
            <person name="Nagy L.G."/>
            <person name="Martin F."/>
            <person name="Kauserud H."/>
        </authorList>
    </citation>
    <scope>NUCLEOTIDE SEQUENCE</scope>
    <source>
        <strain evidence="2">CBHHK200</strain>
    </source>
</reference>
<dbReference type="AlphaFoldDB" id="A0AAD6TJ81"/>
<dbReference type="GO" id="GO:0070822">
    <property type="term" value="C:Sin3-type complex"/>
    <property type="evidence" value="ECO:0007669"/>
    <property type="project" value="TreeGrafter"/>
</dbReference>
<name>A0AAD6TJ81_9AGAR</name>
<evidence type="ECO:0000313" key="3">
    <source>
        <dbReference type="Proteomes" id="UP001218188"/>
    </source>
</evidence>
<organism evidence="2 3">
    <name type="scientific">Mycena alexandri</name>
    <dbReference type="NCBI Taxonomy" id="1745969"/>
    <lineage>
        <taxon>Eukaryota</taxon>
        <taxon>Fungi</taxon>
        <taxon>Dikarya</taxon>
        <taxon>Basidiomycota</taxon>
        <taxon>Agaricomycotina</taxon>
        <taxon>Agaricomycetes</taxon>
        <taxon>Agaricomycetidae</taxon>
        <taxon>Agaricales</taxon>
        <taxon>Marasmiineae</taxon>
        <taxon>Mycenaceae</taxon>
        <taxon>Mycena</taxon>
    </lineage>
</organism>
<dbReference type="EMBL" id="JARJCM010000001">
    <property type="protein sequence ID" value="KAJ7047354.1"/>
    <property type="molecule type" value="Genomic_DNA"/>
</dbReference>
<dbReference type="Proteomes" id="UP001218188">
    <property type="component" value="Unassembled WGS sequence"/>
</dbReference>
<dbReference type="InterPro" id="IPR038919">
    <property type="entry name" value="STB2/STB2"/>
</dbReference>
<proteinExistence type="predicted"/>
<protein>
    <recommendedName>
        <fullName evidence="1">STB6-like N-terminal domain-containing protein</fullName>
    </recommendedName>
</protein>
<feature type="domain" description="STB6-like N-terminal" evidence="1">
    <location>
        <begin position="57"/>
        <end position="114"/>
    </location>
</feature>
<dbReference type="PANTHER" id="PTHR31011">
    <property type="entry name" value="PROTEIN STB2-RELATED"/>
    <property type="match status" value="1"/>
</dbReference>
<comment type="caution">
    <text evidence="2">The sequence shown here is derived from an EMBL/GenBank/DDBJ whole genome shotgun (WGS) entry which is preliminary data.</text>
</comment>